<name>I4EJS3_9BACT</name>
<dbReference type="InterPro" id="IPR007055">
    <property type="entry name" value="BON_dom"/>
</dbReference>
<feature type="domain" description="BON" evidence="1">
    <location>
        <begin position="17"/>
        <end position="89"/>
    </location>
</feature>
<dbReference type="Gene3D" id="3.30.1340.30">
    <property type="match status" value="1"/>
</dbReference>
<reference evidence="2 3" key="1">
    <citation type="journal article" date="2012" name="ISME J.">
        <title>Nitrification expanded: discovery, physiology and genomics of a nitrite-oxidizing bacterium from the phylum Chloroflexi.</title>
        <authorList>
            <person name="Sorokin D.Y."/>
            <person name="Lucker S."/>
            <person name="Vejmelkova D."/>
            <person name="Kostrikina N.A."/>
            <person name="Kleerebezem R."/>
            <person name="Rijpstra W.I."/>
            <person name="Damste J.S."/>
            <person name="Le Paslier D."/>
            <person name="Muyzer G."/>
            <person name="Wagner M."/>
            <person name="van Loosdrecht M.C."/>
            <person name="Daims H."/>
        </authorList>
    </citation>
    <scope>NUCLEOTIDE SEQUENCE [LARGE SCALE GENOMIC DNA]</scope>
    <source>
        <strain evidence="3">none</strain>
    </source>
</reference>
<dbReference type="Proteomes" id="UP000004221">
    <property type="component" value="Unassembled WGS sequence"/>
</dbReference>
<proteinExistence type="predicted"/>
<evidence type="ECO:0000259" key="1">
    <source>
        <dbReference type="PROSITE" id="PS50914"/>
    </source>
</evidence>
<organism evidence="2 3">
    <name type="scientific">Nitrolancea hollandica Lb</name>
    <dbReference type="NCBI Taxonomy" id="1129897"/>
    <lineage>
        <taxon>Bacteria</taxon>
        <taxon>Pseudomonadati</taxon>
        <taxon>Thermomicrobiota</taxon>
        <taxon>Thermomicrobia</taxon>
        <taxon>Sphaerobacterales</taxon>
        <taxon>Sphaerobacterineae</taxon>
        <taxon>Sphaerobacteraceae</taxon>
        <taxon>Nitrolancea</taxon>
    </lineage>
</organism>
<dbReference type="EMBL" id="CAGS01000359">
    <property type="protein sequence ID" value="CCF84935.1"/>
    <property type="molecule type" value="Genomic_DNA"/>
</dbReference>
<keyword evidence="3" id="KW-1185">Reference proteome</keyword>
<dbReference type="Pfam" id="PF04972">
    <property type="entry name" value="BON"/>
    <property type="match status" value="1"/>
</dbReference>
<dbReference type="PROSITE" id="PS50914">
    <property type="entry name" value="BON"/>
    <property type="match status" value="1"/>
</dbReference>
<dbReference type="AlphaFoldDB" id="I4EJS3"/>
<comment type="caution">
    <text evidence="2">The sequence shown here is derived from an EMBL/GenBank/DDBJ whole genome shotgun (WGS) entry which is preliminary data.</text>
</comment>
<protein>
    <submittedName>
        <fullName evidence="2">Transport-associated</fullName>
    </submittedName>
</protein>
<gene>
    <name evidence="2" type="ORF">NITHO_4210012</name>
</gene>
<evidence type="ECO:0000313" key="2">
    <source>
        <dbReference type="EMBL" id="CCF84935.1"/>
    </source>
</evidence>
<sequence length="89" mass="9819">MDVRGMGSDLPGQSQRSDAAIRDDLRKRLIADTRVGEIEDANRIAIDVQHGVVTLTGSVASEMAKRAAWDDSWDVPGVKDVFNNLRIIR</sequence>
<accession>I4EJS3</accession>
<evidence type="ECO:0000313" key="3">
    <source>
        <dbReference type="Proteomes" id="UP000004221"/>
    </source>
</evidence>